<evidence type="ECO:0000256" key="2">
    <source>
        <dbReference type="SAM" id="SignalP"/>
    </source>
</evidence>
<evidence type="ECO:0000313" key="3">
    <source>
        <dbReference type="EMBL" id="KDR13160.1"/>
    </source>
</evidence>
<dbReference type="AlphaFoldDB" id="A0A067R2G5"/>
<keyword evidence="2" id="KW-0732">Signal</keyword>
<feature type="region of interest" description="Disordered" evidence="1">
    <location>
        <begin position="86"/>
        <end position="125"/>
    </location>
</feature>
<feature type="compositionally biased region" description="Polar residues" evidence="1">
    <location>
        <begin position="86"/>
        <end position="119"/>
    </location>
</feature>
<name>A0A067R2G5_ZOONE</name>
<reference evidence="3 4" key="1">
    <citation type="journal article" date="2014" name="Nat. Commun.">
        <title>Molecular traces of alternative social organization in a termite genome.</title>
        <authorList>
            <person name="Terrapon N."/>
            <person name="Li C."/>
            <person name="Robertson H.M."/>
            <person name="Ji L."/>
            <person name="Meng X."/>
            <person name="Booth W."/>
            <person name="Chen Z."/>
            <person name="Childers C.P."/>
            <person name="Glastad K.M."/>
            <person name="Gokhale K."/>
            <person name="Gowin J."/>
            <person name="Gronenberg W."/>
            <person name="Hermansen R.A."/>
            <person name="Hu H."/>
            <person name="Hunt B.G."/>
            <person name="Huylmans A.K."/>
            <person name="Khalil S.M."/>
            <person name="Mitchell R.D."/>
            <person name="Munoz-Torres M.C."/>
            <person name="Mustard J.A."/>
            <person name="Pan H."/>
            <person name="Reese J.T."/>
            <person name="Scharf M.E."/>
            <person name="Sun F."/>
            <person name="Vogel H."/>
            <person name="Xiao J."/>
            <person name="Yang W."/>
            <person name="Yang Z."/>
            <person name="Yang Z."/>
            <person name="Zhou J."/>
            <person name="Zhu J."/>
            <person name="Brent C.S."/>
            <person name="Elsik C.G."/>
            <person name="Goodisman M.A."/>
            <person name="Liberles D.A."/>
            <person name="Roe R.M."/>
            <person name="Vargo E.L."/>
            <person name="Vilcinskas A."/>
            <person name="Wang J."/>
            <person name="Bornberg-Bauer E."/>
            <person name="Korb J."/>
            <person name="Zhang G."/>
            <person name="Liebig J."/>
        </authorList>
    </citation>
    <scope>NUCLEOTIDE SEQUENCE [LARGE SCALE GENOMIC DNA]</scope>
    <source>
        <tissue evidence="3">Whole organism</tissue>
    </source>
</reference>
<feature type="signal peptide" evidence="2">
    <location>
        <begin position="1"/>
        <end position="28"/>
    </location>
</feature>
<evidence type="ECO:0000313" key="4">
    <source>
        <dbReference type="Proteomes" id="UP000027135"/>
    </source>
</evidence>
<dbReference type="InParanoid" id="A0A067R2G5"/>
<protein>
    <submittedName>
        <fullName evidence="3">Uncharacterized protein</fullName>
    </submittedName>
</protein>
<dbReference type="EMBL" id="KK852965">
    <property type="protein sequence ID" value="KDR13160.1"/>
    <property type="molecule type" value="Genomic_DNA"/>
</dbReference>
<dbReference type="OrthoDB" id="8192989at2759"/>
<sequence>MASEMKDILVVSTQSVLLLLFFTGSSFCAPAIDNEIVYDQRQNGTENYRVRINDVIVVHAPLEALVALASAADESVLQQLGLATSSPGTTGADLGNTSTESTSAVTLTTESKPKQGSQKPDTKSKSRLMLAELLLPFLRRL</sequence>
<feature type="chain" id="PRO_5001644625" evidence="2">
    <location>
        <begin position="29"/>
        <end position="141"/>
    </location>
</feature>
<gene>
    <name evidence="3" type="ORF">L798_11344</name>
</gene>
<proteinExistence type="predicted"/>
<dbReference type="Proteomes" id="UP000027135">
    <property type="component" value="Unassembled WGS sequence"/>
</dbReference>
<evidence type="ECO:0000256" key="1">
    <source>
        <dbReference type="SAM" id="MobiDB-lite"/>
    </source>
</evidence>
<organism evidence="3 4">
    <name type="scientific">Zootermopsis nevadensis</name>
    <name type="common">Dampwood termite</name>
    <dbReference type="NCBI Taxonomy" id="136037"/>
    <lineage>
        <taxon>Eukaryota</taxon>
        <taxon>Metazoa</taxon>
        <taxon>Ecdysozoa</taxon>
        <taxon>Arthropoda</taxon>
        <taxon>Hexapoda</taxon>
        <taxon>Insecta</taxon>
        <taxon>Pterygota</taxon>
        <taxon>Neoptera</taxon>
        <taxon>Polyneoptera</taxon>
        <taxon>Dictyoptera</taxon>
        <taxon>Blattodea</taxon>
        <taxon>Blattoidea</taxon>
        <taxon>Termitoidae</taxon>
        <taxon>Termopsidae</taxon>
        <taxon>Zootermopsis</taxon>
    </lineage>
</organism>
<keyword evidence="4" id="KW-1185">Reference proteome</keyword>
<accession>A0A067R2G5</accession>